<dbReference type="AlphaFoldDB" id="A0A2G9QEL0"/>
<keyword evidence="2" id="KW-1185">Reference proteome</keyword>
<evidence type="ECO:0000313" key="1">
    <source>
        <dbReference type="EMBL" id="PIO14016.1"/>
    </source>
</evidence>
<proteinExistence type="predicted"/>
<name>A0A2G9QEL0_AQUCT</name>
<organism evidence="1 2">
    <name type="scientific">Aquarana catesbeiana</name>
    <name type="common">American bullfrog</name>
    <name type="synonym">Rana catesbeiana</name>
    <dbReference type="NCBI Taxonomy" id="8400"/>
    <lineage>
        <taxon>Eukaryota</taxon>
        <taxon>Metazoa</taxon>
        <taxon>Chordata</taxon>
        <taxon>Craniata</taxon>
        <taxon>Vertebrata</taxon>
        <taxon>Euteleostomi</taxon>
        <taxon>Amphibia</taxon>
        <taxon>Batrachia</taxon>
        <taxon>Anura</taxon>
        <taxon>Neobatrachia</taxon>
        <taxon>Ranoidea</taxon>
        <taxon>Ranidae</taxon>
        <taxon>Aquarana</taxon>
    </lineage>
</organism>
<dbReference type="OrthoDB" id="8999651at2759"/>
<gene>
    <name evidence="1" type="ORF">AB205_0173250</name>
</gene>
<sequence>MKENLAQRLKGWPLEFTIPRFSHSTEMLLQSGNESFSKSGTLFSIKDLISLLPDILGRLAEVIYEYTAYPSSAQLSQVAETLVKTHPCLKEPGSFNGCYGWIQRLKFKMKNFRYKLRGLGCPEIEVNSLKRKQAHDRTPAKNVKKPRKAEVNYLPPHPKGETTDSLERERVDLLHEVTKRGNCQVVAEKMAKTFSLRRQEVICEAPAIKDFKERWPALFDATQINEEFKRITAKSLESTFMAKLDYCTPKLMNIVLSRGGVAGMRIKQIKDMLLLHNTIETRREVAIRCLIVYLGEREEDLFKEFSVSKQNILLKH</sequence>
<dbReference type="PANTHER" id="PTHR31025">
    <property type="entry name" value="SI:CH211-196P9.1-RELATED"/>
    <property type="match status" value="1"/>
</dbReference>
<dbReference type="EMBL" id="KZ059644">
    <property type="protein sequence ID" value="PIO14016.1"/>
    <property type="molecule type" value="Genomic_DNA"/>
</dbReference>
<accession>A0A2G9QEL0</accession>
<evidence type="ECO:0000313" key="2">
    <source>
        <dbReference type="Proteomes" id="UP000228934"/>
    </source>
</evidence>
<reference evidence="2" key="1">
    <citation type="journal article" date="2017" name="Nat. Commun.">
        <title>The North American bullfrog draft genome provides insight into hormonal regulation of long noncoding RNA.</title>
        <authorList>
            <person name="Hammond S.A."/>
            <person name="Warren R.L."/>
            <person name="Vandervalk B.P."/>
            <person name="Kucuk E."/>
            <person name="Khan H."/>
            <person name="Gibb E.A."/>
            <person name="Pandoh P."/>
            <person name="Kirk H."/>
            <person name="Zhao Y."/>
            <person name="Jones M."/>
            <person name="Mungall A.J."/>
            <person name="Coope R."/>
            <person name="Pleasance S."/>
            <person name="Moore R.A."/>
            <person name="Holt R.A."/>
            <person name="Round J.M."/>
            <person name="Ohora S."/>
            <person name="Walle B.V."/>
            <person name="Veldhoen N."/>
            <person name="Helbing C.C."/>
            <person name="Birol I."/>
        </authorList>
    </citation>
    <scope>NUCLEOTIDE SEQUENCE [LARGE SCALE GENOMIC DNA]</scope>
</reference>
<protein>
    <submittedName>
        <fullName evidence="1">Uncharacterized protein</fullName>
    </submittedName>
</protein>
<dbReference type="Proteomes" id="UP000228934">
    <property type="component" value="Unassembled WGS sequence"/>
</dbReference>
<dbReference type="PANTHER" id="PTHR31025:SF31">
    <property type="entry name" value="SI:CH211-166E11.5"/>
    <property type="match status" value="1"/>
</dbReference>